<dbReference type="InterPro" id="IPR037523">
    <property type="entry name" value="VOC_core"/>
</dbReference>
<reference evidence="2 3" key="1">
    <citation type="submission" date="2019-03" db="EMBL/GenBank/DDBJ databases">
        <title>Flavobacterium TSA-D2 sp. nov., isolated from arctic soil.</title>
        <authorList>
            <person name="Chaudhary D.K."/>
        </authorList>
    </citation>
    <scope>NUCLEOTIDE SEQUENCE [LARGE SCALE GENOMIC DNA]</scope>
    <source>
        <strain evidence="2 3">TSA-D2</strain>
    </source>
</reference>
<organism evidence="2 3">
    <name type="scientific">Flavobacterium hiemivividum</name>
    <dbReference type="NCBI Taxonomy" id="2541734"/>
    <lineage>
        <taxon>Bacteria</taxon>
        <taxon>Pseudomonadati</taxon>
        <taxon>Bacteroidota</taxon>
        <taxon>Flavobacteriia</taxon>
        <taxon>Flavobacteriales</taxon>
        <taxon>Flavobacteriaceae</taxon>
        <taxon>Flavobacterium</taxon>
    </lineage>
</organism>
<evidence type="ECO:0000313" key="3">
    <source>
        <dbReference type="Proteomes" id="UP000294597"/>
    </source>
</evidence>
<comment type="caution">
    <text evidence="2">The sequence shown here is derived from an EMBL/GenBank/DDBJ whole genome shotgun (WGS) entry which is preliminary data.</text>
</comment>
<evidence type="ECO:0000313" key="2">
    <source>
        <dbReference type="EMBL" id="TDE03257.1"/>
    </source>
</evidence>
<protein>
    <submittedName>
        <fullName evidence="2">Glyoxalase</fullName>
    </submittedName>
</protein>
<keyword evidence="3" id="KW-1185">Reference proteome</keyword>
<proteinExistence type="predicted"/>
<dbReference type="InterPro" id="IPR029068">
    <property type="entry name" value="Glyas_Bleomycin-R_OHBP_Dase"/>
</dbReference>
<name>A0A4R5CUE3_9FLAO</name>
<dbReference type="RefSeq" id="WP_132111672.1">
    <property type="nucleotide sequence ID" value="NZ_SMFO01000008.1"/>
</dbReference>
<dbReference type="PROSITE" id="PS51819">
    <property type="entry name" value="VOC"/>
    <property type="match status" value="1"/>
</dbReference>
<accession>A0A4R5CUE3</accession>
<feature type="domain" description="VOC" evidence="1">
    <location>
        <begin position="1"/>
        <end position="116"/>
    </location>
</feature>
<dbReference type="Proteomes" id="UP000294597">
    <property type="component" value="Unassembled WGS sequence"/>
</dbReference>
<gene>
    <name evidence="2" type="ORF">E0F98_11745</name>
</gene>
<sequence>MNLIELELLTNNIDKTAAFYSEVIGLLIISRAESSVMFAAGSTKLIFRQSNIQAPIYHFAFDIPNNKLDEAFAWIERKTAIIEVVSPEKIADFVNWNAKSFYFYDNNGNILECITRYNISIESEKTFDGSSIIAISEIGLVSRDIAQLSVEIYNSFGVSVFPLQPKLDKFIVLGTEEGLFILSEEGRNWYPTKTVAEPFWKKLTFRNNDKKYVFETNN</sequence>
<dbReference type="EMBL" id="SMFO01000008">
    <property type="protein sequence ID" value="TDE03257.1"/>
    <property type="molecule type" value="Genomic_DNA"/>
</dbReference>
<dbReference type="Gene3D" id="3.10.180.10">
    <property type="entry name" value="2,3-Dihydroxybiphenyl 1,2-Dioxygenase, domain 1"/>
    <property type="match status" value="1"/>
</dbReference>
<dbReference type="AlphaFoldDB" id="A0A4R5CUE3"/>
<dbReference type="SUPFAM" id="SSF54593">
    <property type="entry name" value="Glyoxalase/Bleomycin resistance protein/Dihydroxybiphenyl dioxygenase"/>
    <property type="match status" value="1"/>
</dbReference>
<evidence type="ECO:0000259" key="1">
    <source>
        <dbReference type="PROSITE" id="PS51819"/>
    </source>
</evidence>